<comment type="caution">
    <text evidence="8">The sequence shown here is derived from an EMBL/GenBank/DDBJ whole genome shotgun (WGS) entry which is preliminary data.</text>
</comment>
<dbReference type="Gene3D" id="3.30.565.10">
    <property type="entry name" value="Histidine kinase-like ATPase, C-terminal domain"/>
    <property type="match status" value="1"/>
</dbReference>
<keyword evidence="5" id="KW-0346">Stress response</keyword>
<evidence type="ECO:0000256" key="5">
    <source>
        <dbReference type="HAMAP-Rule" id="MF_00505"/>
    </source>
</evidence>
<dbReference type="Pfam" id="PF00183">
    <property type="entry name" value="HSP90"/>
    <property type="match status" value="1"/>
</dbReference>
<feature type="region of interest" description="C" evidence="5">
    <location>
        <begin position="560"/>
        <end position="645"/>
    </location>
</feature>
<evidence type="ECO:0000313" key="8">
    <source>
        <dbReference type="EMBL" id="MBK1667429.1"/>
    </source>
</evidence>
<keyword evidence="2 5" id="KW-0547">Nucleotide-binding</keyword>
<keyword evidence="9" id="KW-1185">Reference proteome</keyword>
<proteinExistence type="inferred from homology"/>
<dbReference type="CDD" id="cd16927">
    <property type="entry name" value="HATPase_Hsp90-like"/>
    <property type="match status" value="1"/>
</dbReference>
<organism evidence="8 9">
    <name type="scientific">Rhodovibrio sodomensis</name>
    <dbReference type="NCBI Taxonomy" id="1088"/>
    <lineage>
        <taxon>Bacteria</taxon>
        <taxon>Pseudomonadati</taxon>
        <taxon>Pseudomonadota</taxon>
        <taxon>Alphaproteobacteria</taxon>
        <taxon>Rhodospirillales</taxon>
        <taxon>Rhodovibrionaceae</taxon>
        <taxon>Rhodovibrio</taxon>
    </lineage>
</organism>
<dbReference type="RefSeq" id="WP_200339530.1">
    <property type="nucleotide sequence ID" value="NZ_NRRL01000007.1"/>
</dbReference>
<evidence type="ECO:0000259" key="7">
    <source>
        <dbReference type="SMART" id="SM00387"/>
    </source>
</evidence>
<dbReference type="Gene3D" id="3.40.50.11260">
    <property type="match status" value="1"/>
</dbReference>
<evidence type="ECO:0000313" key="9">
    <source>
        <dbReference type="Proteomes" id="UP001296873"/>
    </source>
</evidence>
<dbReference type="HAMAP" id="MF_00505">
    <property type="entry name" value="HSP90"/>
    <property type="match status" value="1"/>
</dbReference>
<sequence>MAKETHSFQAEVSRLLDIVANSLYSNKEVFLRELISNASDACDKLRYQAITQPELTQDDPDFRINVVPTKEARTIAVIDNGIGMDRDDLVQNLGTIASSGTLKFVEQLQQSGDSDKASLIGQFGVGFYAAFVVADKVEVETRKAGESQGWRWISDGRGEFTIEETDAAPARGTRVRLHLKEGEDEFLEDQRIRRIVQTYSDHIAIPILLGERPDPSESDGEGNGPDQLNTASALWTRPKSEISQQQYTEFYHHVAHAMDEPWLRLHFKAEGKLEYTCLLFVPTQQPYNLFHPDRQHGVKLYVRRVFVTDQCEDLVPAYLRFLRGVVDSEDLPLNISREMLQHNPTVAKIRQTLVNRVLGELKKKADKEPEAYQTFWENFGAVLKEGLYEDQEHKDQLLDLARFRSSERDGLISLDDYVQTMKEGQQSIYIITGDDLDTLKKSPQLEGFKAKGVQVLLLADAIDDFWTWMVGEYQGYPIKSVTRGAAELDDIKSGKEDESSDSEEEKQDQPDDSQVGTLVAFLKTALEDEVKDVRSTQRLTDSACCLVADEGDMDIHLERMLRQHGQTVPTNKRILEINPKHPLIQRLAERASQGGQPAANGSGDPMTDAAWLLLDQARIVEGETPSDPSAFARRMSQLVAKGLAA</sequence>
<dbReference type="Pfam" id="PF13589">
    <property type="entry name" value="HATPase_c_3"/>
    <property type="match status" value="1"/>
</dbReference>
<dbReference type="InterPro" id="IPR037196">
    <property type="entry name" value="HSP90_C"/>
</dbReference>
<feature type="region of interest" description="A; substrate-binding" evidence="5">
    <location>
        <begin position="1"/>
        <end position="337"/>
    </location>
</feature>
<feature type="region of interest" description="Disordered" evidence="6">
    <location>
        <begin position="210"/>
        <end position="230"/>
    </location>
</feature>
<dbReference type="NCBIfam" id="NF003555">
    <property type="entry name" value="PRK05218.1"/>
    <property type="match status" value="1"/>
</dbReference>
<protein>
    <recommendedName>
        <fullName evidence="5">Chaperone protein HtpG</fullName>
    </recommendedName>
    <alternativeName>
        <fullName evidence="5">Heat shock protein HtpG</fullName>
    </alternativeName>
    <alternativeName>
        <fullName evidence="5">High temperature protein G</fullName>
    </alternativeName>
</protein>
<dbReference type="EMBL" id="NRRL01000007">
    <property type="protein sequence ID" value="MBK1667429.1"/>
    <property type="molecule type" value="Genomic_DNA"/>
</dbReference>
<dbReference type="PROSITE" id="PS00298">
    <property type="entry name" value="HSP90"/>
    <property type="match status" value="1"/>
</dbReference>
<dbReference type="PRINTS" id="PR00775">
    <property type="entry name" value="HEATSHOCK90"/>
</dbReference>
<evidence type="ECO:0000256" key="6">
    <source>
        <dbReference type="SAM" id="MobiDB-lite"/>
    </source>
</evidence>
<comment type="function">
    <text evidence="5">Molecular chaperone. Has ATPase activity.</text>
</comment>
<dbReference type="InterPro" id="IPR020575">
    <property type="entry name" value="Hsp90_N"/>
</dbReference>
<dbReference type="SUPFAM" id="SSF54211">
    <property type="entry name" value="Ribosomal protein S5 domain 2-like"/>
    <property type="match status" value="1"/>
</dbReference>
<dbReference type="InterPro" id="IPR001404">
    <property type="entry name" value="Hsp90_fam"/>
</dbReference>
<name>A0ABS1DC09_9PROT</name>
<dbReference type="PANTHER" id="PTHR11528">
    <property type="entry name" value="HEAT SHOCK PROTEIN 90 FAMILY MEMBER"/>
    <property type="match status" value="1"/>
</dbReference>
<keyword evidence="5" id="KW-0963">Cytoplasm</keyword>
<accession>A0ABS1DC09</accession>
<feature type="domain" description="Histidine kinase/HSP90-like ATPase" evidence="7">
    <location>
        <begin position="26"/>
        <end position="183"/>
    </location>
</feature>
<dbReference type="InterPro" id="IPR003594">
    <property type="entry name" value="HATPase_dom"/>
</dbReference>
<dbReference type="InterPro" id="IPR020568">
    <property type="entry name" value="Ribosomal_Su5_D2-typ_SF"/>
</dbReference>
<dbReference type="Proteomes" id="UP001296873">
    <property type="component" value="Unassembled WGS sequence"/>
</dbReference>
<dbReference type="SUPFAM" id="SSF55874">
    <property type="entry name" value="ATPase domain of HSP90 chaperone/DNA topoisomerase II/histidine kinase"/>
    <property type="match status" value="1"/>
</dbReference>
<reference evidence="8 9" key="1">
    <citation type="journal article" date="2020" name="Microorganisms">
        <title>Osmotic Adaptation and Compatible Solute Biosynthesis of Phototrophic Bacteria as Revealed from Genome Analyses.</title>
        <authorList>
            <person name="Imhoff J.F."/>
            <person name="Rahn T."/>
            <person name="Kunzel S."/>
            <person name="Keller A."/>
            <person name="Neulinger S.C."/>
        </authorList>
    </citation>
    <scope>NUCLEOTIDE SEQUENCE [LARGE SCALE GENOMIC DNA]</scope>
    <source>
        <strain evidence="8 9">DSM 9895</strain>
    </source>
</reference>
<comment type="caution">
    <text evidence="5">Lacks conserved residue(s) required for the propagation of feature annotation.</text>
</comment>
<dbReference type="InterPro" id="IPR036890">
    <property type="entry name" value="HATPase_C_sf"/>
</dbReference>
<evidence type="ECO:0000256" key="3">
    <source>
        <dbReference type="ARBA" id="ARBA00022840"/>
    </source>
</evidence>
<gene>
    <name evidence="5" type="primary">htpG</name>
    <name evidence="8" type="ORF">CKO28_05215</name>
</gene>
<evidence type="ECO:0000256" key="2">
    <source>
        <dbReference type="ARBA" id="ARBA00022741"/>
    </source>
</evidence>
<dbReference type="Gene3D" id="3.30.230.80">
    <property type="match status" value="1"/>
</dbReference>
<dbReference type="SMART" id="SM00387">
    <property type="entry name" value="HATPase_c"/>
    <property type="match status" value="1"/>
</dbReference>
<comment type="similarity">
    <text evidence="1 5">Belongs to the heat shock protein 90 family.</text>
</comment>
<comment type="subcellular location">
    <subcellularLocation>
        <location evidence="5">Cytoplasm</location>
    </subcellularLocation>
</comment>
<feature type="region of interest" description="Disordered" evidence="6">
    <location>
        <begin position="489"/>
        <end position="514"/>
    </location>
</feature>
<dbReference type="SUPFAM" id="SSF110942">
    <property type="entry name" value="HSP90 C-terminal domain"/>
    <property type="match status" value="1"/>
</dbReference>
<dbReference type="Gene3D" id="1.20.120.790">
    <property type="entry name" value="Heat shock protein 90, C-terminal domain"/>
    <property type="match status" value="1"/>
</dbReference>
<evidence type="ECO:0000256" key="1">
    <source>
        <dbReference type="ARBA" id="ARBA00008239"/>
    </source>
</evidence>
<dbReference type="InterPro" id="IPR019805">
    <property type="entry name" value="Heat_shock_protein_90_CS"/>
</dbReference>
<dbReference type="PIRSF" id="PIRSF002583">
    <property type="entry name" value="Hsp90"/>
    <property type="match status" value="1"/>
</dbReference>
<evidence type="ECO:0000256" key="4">
    <source>
        <dbReference type="ARBA" id="ARBA00023186"/>
    </source>
</evidence>
<keyword evidence="4 5" id="KW-0143">Chaperone</keyword>
<keyword evidence="3 5" id="KW-0067">ATP-binding</keyword>
<comment type="subunit">
    <text evidence="5">Homodimer.</text>
</comment>